<dbReference type="PANTHER" id="PTHR33653">
    <property type="entry name" value="RIBONUCLEASE VAPC2"/>
    <property type="match status" value="1"/>
</dbReference>
<accession>A0A7X4KQA2</accession>
<dbReference type="GO" id="GO:0046872">
    <property type="term" value="F:metal ion binding"/>
    <property type="evidence" value="ECO:0007669"/>
    <property type="project" value="UniProtKB-KW"/>
</dbReference>
<comment type="similarity">
    <text evidence="7">Belongs to the PINc/VapC protein family.</text>
</comment>
<dbReference type="RefSeq" id="WP_161075414.1">
    <property type="nucleotide sequence ID" value="NZ_WWCU01000056.1"/>
</dbReference>
<evidence type="ECO:0000313" key="9">
    <source>
        <dbReference type="EMBL" id="MYN11143.1"/>
    </source>
</evidence>
<comment type="cofactor">
    <cofactor evidence="1">
        <name>Mg(2+)</name>
        <dbReference type="ChEBI" id="CHEBI:18420"/>
    </cofactor>
</comment>
<dbReference type="EMBL" id="WWCU01000056">
    <property type="protein sequence ID" value="MYN11143.1"/>
    <property type="molecule type" value="Genomic_DNA"/>
</dbReference>
<dbReference type="GO" id="GO:0004518">
    <property type="term" value="F:nuclease activity"/>
    <property type="evidence" value="ECO:0007669"/>
    <property type="project" value="UniProtKB-KW"/>
</dbReference>
<dbReference type="InterPro" id="IPR002716">
    <property type="entry name" value="PIN_dom"/>
</dbReference>
<evidence type="ECO:0000259" key="8">
    <source>
        <dbReference type="Pfam" id="PF01850"/>
    </source>
</evidence>
<dbReference type="SUPFAM" id="SSF88723">
    <property type="entry name" value="PIN domain-like"/>
    <property type="match status" value="1"/>
</dbReference>
<dbReference type="InterPro" id="IPR050556">
    <property type="entry name" value="Type_II_TA_system_RNase"/>
</dbReference>
<feature type="domain" description="PIN" evidence="8">
    <location>
        <begin position="5"/>
        <end position="114"/>
    </location>
</feature>
<evidence type="ECO:0000256" key="3">
    <source>
        <dbReference type="ARBA" id="ARBA00022722"/>
    </source>
</evidence>
<gene>
    <name evidence="9" type="ORF">GTP77_27875</name>
</gene>
<evidence type="ECO:0000313" key="10">
    <source>
        <dbReference type="Proteomes" id="UP000450676"/>
    </source>
</evidence>
<keyword evidence="5" id="KW-0378">Hydrolase</keyword>
<dbReference type="InterPro" id="IPR029060">
    <property type="entry name" value="PIN-like_dom_sf"/>
</dbReference>
<dbReference type="AlphaFoldDB" id="A0A7X4KQA2"/>
<sequence length="145" mass="15389">MTAALFDTNIIIDALNGREAAAAELLAYCDAAISIITWIEVLTGMPAAVRPEVEQFLADAALTVVSLTGAISAETVRIRYAALHELPKRRLKLPDAIIQATANCTGRLLITRNTTDFSGGGIRVPYEINADGVVINVLPTPQGNS</sequence>
<evidence type="ECO:0000256" key="7">
    <source>
        <dbReference type="ARBA" id="ARBA00038093"/>
    </source>
</evidence>
<dbReference type="Gene3D" id="3.40.50.1010">
    <property type="entry name" value="5'-nuclease"/>
    <property type="match status" value="1"/>
</dbReference>
<organism evidence="9 10">
    <name type="scientific">Pseudoduganella aquatica</name>
    <dbReference type="NCBI Taxonomy" id="2660641"/>
    <lineage>
        <taxon>Bacteria</taxon>
        <taxon>Pseudomonadati</taxon>
        <taxon>Pseudomonadota</taxon>
        <taxon>Betaproteobacteria</taxon>
        <taxon>Burkholderiales</taxon>
        <taxon>Oxalobacteraceae</taxon>
        <taxon>Telluria group</taxon>
        <taxon>Pseudoduganella</taxon>
    </lineage>
</organism>
<evidence type="ECO:0000256" key="5">
    <source>
        <dbReference type="ARBA" id="ARBA00022801"/>
    </source>
</evidence>
<keyword evidence="4" id="KW-0479">Metal-binding</keyword>
<evidence type="ECO:0000256" key="6">
    <source>
        <dbReference type="ARBA" id="ARBA00022842"/>
    </source>
</evidence>
<reference evidence="9 10" key="1">
    <citation type="submission" date="2019-12" db="EMBL/GenBank/DDBJ databases">
        <title>Novel species isolated from a subtropical stream in China.</title>
        <authorList>
            <person name="Lu H."/>
        </authorList>
    </citation>
    <scope>NUCLEOTIDE SEQUENCE [LARGE SCALE GENOMIC DNA]</scope>
    <source>
        <strain evidence="9 10">FT127W</strain>
    </source>
</reference>
<protein>
    <submittedName>
        <fullName evidence="9">PIN domain-containing protein</fullName>
    </submittedName>
</protein>
<proteinExistence type="inferred from homology"/>
<keyword evidence="10" id="KW-1185">Reference proteome</keyword>
<evidence type="ECO:0000256" key="4">
    <source>
        <dbReference type="ARBA" id="ARBA00022723"/>
    </source>
</evidence>
<keyword evidence="2" id="KW-1277">Toxin-antitoxin system</keyword>
<keyword evidence="6" id="KW-0460">Magnesium</keyword>
<name>A0A7X4KQA2_9BURK</name>
<evidence type="ECO:0000256" key="1">
    <source>
        <dbReference type="ARBA" id="ARBA00001946"/>
    </source>
</evidence>
<dbReference type="Proteomes" id="UP000450676">
    <property type="component" value="Unassembled WGS sequence"/>
</dbReference>
<dbReference type="PANTHER" id="PTHR33653:SF1">
    <property type="entry name" value="RIBONUCLEASE VAPC2"/>
    <property type="match status" value="1"/>
</dbReference>
<evidence type="ECO:0000256" key="2">
    <source>
        <dbReference type="ARBA" id="ARBA00022649"/>
    </source>
</evidence>
<dbReference type="GO" id="GO:0016787">
    <property type="term" value="F:hydrolase activity"/>
    <property type="evidence" value="ECO:0007669"/>
    <property type="project" value="UniProtKB-KW"/>
</dbReference>
<keyword evidence="3" id="KW-0540">Nuclease</keyword>
<comment type="caution">
    <text evidence="9">The sequence shown here is derived from an EMBL/GenBank/DDBJ whole genome shotgun (WGS) entry which is preliminary data.</text>
</comment>
<dbReference type="Pfam" id="PF01850">
    <property type="entry name" value="PIN"/>
    <property type="match status" value="1"/>
</dbReference>